<evidence type="ECO:0000259" key="2">
    <source>
        <dbReference type="PROSITE" id="PS51898"/>
    </source>
</evidence>
<name>A0ABV6LU59_9BACI</name>
<feature type="domain" description="Tyr recombinase" evidence="2">
    <location>
        <begin position="4"/>
        <end position="176"/>
    </location>
</feature>
<dbReference type="PANTHER" id="PTHR30349">
    <property type="entry name" value="PHAGE INTEGRASE-RELATED"/>
    <property type="match status" value="1"/>
</dbReference>
<dbReference type="PROSITE" id="PS51898">
    <property type="entry name" value="TYR_RECOMBINASE"/>
    <property type="match status" value="1"/>
</dbReference>
<dbReference type="PANTHER" id="PTHR30349:SF82">
    <property type="entry name" value="INTEGRASE_RECOMBINASE YOEC-RELATED"/>
    <property type="match status" value="1"/>
</dbReference>
<dbReference type="RefSeq" id="WP_377351500.1">
    <property type="nucleotide sequence ID" value="NZ_JBHLTP010000022.1"/>
</dbReference>
<evidence type="ECO:0000313" key="3">
    <source>
        <dbReference type="EMBL" id="MFC0525793.1"/>
    </source>
</evidence>
<dbReference type="InterPro" id="IPR011010">
    <property type="entry name" value="DNA_brk_join_enz"/>
</dbReference>
<evidence type="ECO:0000313" key="4">
    <source>
        <dbReference type="Proteomes" id="UP001589836"/>
    </source>
</evidence>
<comment type="caution">
    <text evidence="3">The sequence shown here is derived from an EMBL/GenBank/DDBJ whole genome shotgun (WGS) entry which is preliminary data.</text>
</comment>
<dbReference type="Gene3D" id="1.10.443.10">
    <property type="entry name" value="Intergrase catalytic core"/>
    <property type="match status" value="1"/>
</dbReference>
<dbReference type="InterPro" id="IPR002104">
    <property type="entry name" value="Integrase_catalytic"/>
</dbReference>
<organism evidence="3 4">
    <name type="scientific">Pontibacillus salicampi</name>
    <dbReference type="NCBI Taxonomy" id="1449801"/>
    <lineage>
        <taxon>Bacteria</taxon>
        <taxon>Bacillati</taxon>
        <taxon>Bacillota</taxon>
        <taxon>Bacilli</taxon>
        <taxon>Bacillales</taxon>
        <taxon>Bacillaceae</taxon>
        <taxon>Pontibacillus</taxon>
    </lineage>
</organism>
<dbReference type="InterPro" id="IPR050090">
    <property type="entry name" value="Tyrosine_recombinase_XerCD"/>
</dbReference>
<proteinExistence type="predicted"/>
<dbReference type="InterPro" id="IPR013762">
    <property type="entry name" value="Integrase-like_cat_sf"/>
</dbReference>
<keyword evidence="4" id="KW-1185">Reference proteome</keyword>
<dbReference type="SUPFAM" id="SSF56349">
    <property type="entry name" value="DNA breaking-rejoining enzymes"/>
    <property type="match status" value="1"/>
</dbReference>
<reference evidence="3 4" key="1">
    <citation type="submission" date="2024-09" db="EMBL/GenBank/DDBJ databases">
        <authorList>
            <person name="Sun Q."/>
            <person name="Mori K."/>
        </authorList>
    </citation>
    <scope>NUCLEOTIDE SEQUENCE [LARGE SCALE GENOMIC DNA]</scope>
    <source>
        <strain evidence="3 4">NCAIM B.02529</strain>
    </source>
</reference>
<gene>
    <name evidence="3" type="ORF">ACFFGV_19630</name>
</gene>
<dbReference type="EMBL" id="JBHLTP010000022">
    <property type="protein sequence ID" value="MFC0525793.1"/>
    <property type="molecule type" value="Genomic_DNA"/>
</dbReference>
<dbReference type="Pfam" id="PF00589">
    <property type="entry name" value="Phage_integrase"/>
    <property type="match status" value="1"/>
</dbReference>
<accession>A0ABV6LU59</accession>
<dbReference type="Proteomes" id="UP001589836">
    <property type="component" value="Unassembled WGS sequence"/>
</dbReference>
<sequence length="180" mass="21215">MNIVQPIRDTQKLVKMKNYLRATSERNYMMFLLGISTGLRISDILMLRKEDLLKSHIYLKEKKTTKAKRVKIPGYIKKEIVPYAKHLQDGEYVIRSRQGGNQPIDRSTAYRILRKAADYVNLEEIGTHTLRKTFGYHYYKKTKNIGLLQNLFNHTNQQDTLRYIGINQDLLDDAMDTRIY</sequence>
<protein>
    <submittedName>
        <fullName evidence="3">Tyrosine-type recombinase/integrase</fullName>
    </submittedName>
</protein>
<keyword evidence="1" id="KW-0233">DNA recombination</keyword>
<evidence type="ECO:0000256" key="1">
    <source>
        <dbReference type="ARBA" id="ARBA00023172"/>
    </source>
</evidence>